<dbReference type="InterPro" id="IPR036179">
    <property type="entry name" value="Ig-like_dom_sf"/>
</dbReference>
<dbReference type="PANTHER" id="PTHR44974:SF1">
    <property type="entry name" value="V-SET AND IMMUNOGLOBULIN DOMAIN-CONTAINING PROTEIN 1"/>
    <property type="match status" value="1"/>
</dbReference>
<dbReference type="SUPFAM" id="SSF48726">
    <property type="entry name" value="Immunoglobulin"/>
    <property type="match status" value="2"/>
</dbReference>
<dbReference type="GO" id="GO:0016323">
    <property type="term" value="C:basolateral plasma membrane"/>
    <property type="evidence" value="ECO:0007669"/>
    <property type="project" value="TreeGrafter"/>
</dbReference>
<keyword evidence="7 11" id="KW-0472">Membrane</keyword>
<evidence type="ECO:0000256" key="1">
    <source>
        <dbReference type="ARBA" id="ARBA00004479"/>
    </source>
</evidence>
<evidence type="ECO:0000256" key="5">
    <source>
        <dbReference type="ARBA" id="ARBA00022737"/>
    </source>
</evidence>
<evidence type="ECO:0000256" key="7">
    <source>
        <dbReference type="ARBA" id="ARBA00023136"/>
    </source>
</evidence>
<dbReference type="InterPro" id="IPR013106">
    <property type="entry name" value="Ig_V-set"/>
</dbReference>
<keyword evidence="4 12" id="KW-0732">Signal</keyword>
<dbReference type="Gene3D" id="2.60.40.10">
    <property type="entry name" value="Immunoglobulins"/>
    <property type="match status" value="2"/>
</dbReference>
<protein>
    <recommendedName>
        <fullName evidence="2">V-set and immunoglobulin domain-containing protein 1</fullName>
    </recommendedName>
</protein>
<dbReference type="SMART" id="SM00406">
    <property type="entry name" value="IGv"/>
    <property type="match status" value="1"/>
</dbReference>
<feature type="domain" description="Ig-like" evidence="13">
    <location>
        <begin position="137"/>
        <end position="222"/>
    </location>
</feature>
<evidence type="ECO:0000259" key="13">
    <source>
        <dbReference type="PROSITE" id="PS50835"/>
    </source>
</evidence>
<keyword evidence="9" id="KW-0393">Immunoglobulin domain</keyword>
<dbReference type="InterPro" id="IPR029861">
    <property type="entry name" value="VSIG1"/>
</dbReference>
<evidence type="ECO:0000256" key="11">
    <source>
        <dbReference type="SAM" id="Phobius"/>
    </source>
</evidence>
<feature type="signal peptide" evidence="12">
    <location>
        <begin position="1"/>
        <end position="20"/>
    </location>
</feature>
<dbReference type="Pfam" id="PF07686">
    <property type="entry name" value="V-set"/>
    <property type="match status" value="1"/>
</dbReference>
<dbReference type="PANTHER" id="PTHR44974">
    <property type="entry name" value="V-SET AND IMMUNOGLOBULIN DOMAIN-CONTAINING PROTEIN 1"/>
    <property type="match status" value="1"/>
</dbReference>
<dbReference type="InterPro" id="IPR003598">
    <property type="entry name" value="Ig_sub2"/>
</dbReference>
<sequence>MLPSLRIFVLLWSLIGVIHCVQVTIPNPVVNVTVGQTATLPCTYRLAESNTKNLVVQWDFIQAHSQETTSVYAFQNGQSFSMGNFASRVTASNTTGNATITIKNMQPQDTGIYKCAVSNFPDPLGQGQVQLIVQVAPSTPHCNIQGNIVAGHAVTLVCLSEQGMPRPQYTWTKIVHGVAKPITGAQQSGVLVIGNMTKFEDGYYHCTASNNLGNATCELDLHTGGAAGIIVGAVIGAVFLATIILVVIWFLISKKKNKKKHLKSSEMKTIPPGAGQGEAEEPARQTLVVSEPPETRVYQDVPENVAAANGEVEDPAV</sequence>
<evidence type="ECO:0000256" key="9">
    <source>
        <dbReference type="ARBA" id="ARBA00023319"/>
    </source>
</evidence>
<dbReference type="PROSITE" id="PS50835">
    <property type="entry name" value="IG_LIKE"/>
    <property type="match status" value="2"/>
</dbReference>
<evidence type="ECO:0000256" key="8">
    <source>
        <dbReference type="ARBA" id="ARBA00023157"/>
    </source>
</evidence>
<evidence type="ECO:0000256" key="10">
    <source>
        <dbReference type="SAM" id="MobiDB-lite"/>
    </source>
</evidence>
<dbReference type="Proteomes" id="UP000824782">
    <property type="component" value="Unassembled WGS sequence"/>
</dbReference>
<comment type="caution">
    <text evidence="14">The sequence shown here is derived from an EMBL/GenBank/DDBJ whole genome shotgun (WGS) entry which is preliminary data.</text>
</comment>
<keyword evidence="5" id="KW-0677">Repeat</keyword>
<dbReference type="InterPro" id="IPR007110">
    <property type="entry name" value="Ig-like_dom"/>
</dbReference>
<organism evidence="14 15">
    <name type="scientific">Engystomops pustulosus</name>
    <name type="common">Tungara frog</name>
    <name type="synonym">Physalaemus pustulosus</name>
    <dbReference type="NCBI Taxonomy" id="76066"/>
    <lineage>
        <taxon>Eukaryota</taxon>
        <taxon>Metazoa</taxon>
        <taxon>Chordata</taxon>
        <taxon>Craniata</taxon>
        <taxon>Vertebrata</taxon>
        <taxon>Euteleostomi</taxon>
        <taxon>Amphibia</taxon>
        <taxon>Batrachia</taxon>
        <taxon>Anura</taxon>
        <taxon>Neobatrachia</taxon>
        <taxon>Hyloidea</taxon>
        <taxon>Leptodactylidae</taxon>
        <taxon>Leiuperinae</taxon>
        <taxon>Engystomops</taxon>
    </lineage>
</organism>
<dbReference type="Pfam" id="PF13927">
    <property type="entry name" value="Ig_3"/>
    <property type="match status" value="1"/>
</dbReference>
<feature type="domain" description="Ig-like" evidence="13">
    <location>
        <begin position="3"/>
        <end position="136"/>
    </location>
</feature>
<proteinExistence type="predicted"/>
<dbReference type="InterPro" id="IPR003599">
    <property type="entry name" value="Ig_sub"/>
</dbReference>
<feature type="chain" id="PRO_5043764790" description="V-set and immunoglobulin domain-containing protein 1" evidence="12">
    <location>
        <begin position="21"/>
        <end position="317"/>
    </location>
</feature>
<comment type="subcellular location">
    <subcellularLocation>
        <location evidence="1">Membrane</location>
        <topology evidence="1">Single-pass type I membrane protein</topology>
    </subcellularLocation>
</comment>
<keyword evidence="6 11" id="KW-1133">Transmembrane helix</keyword>
<feature type="region of interest" description="Disordered" evidence="10">
    <location>
        <begin position="262"/>
        <end position="317"/>
    </location>
</feature>
<name>A0AAV7A4X2_ENGPU</name>
<dbReference type="InterPro" id="IPR013783">
    <property type="entry name" value="Ig-like_fold"/>
</dbReference>
<reference evidence="14" key="1">
    <citation type="thesis" date="2020" institute="ProQuest LLC" country="789 East Eisenhower Parkway, Ann Arbor, MI, USA">
        <title>Comparative Genomics and Chromosome Evolution.</title>
        <authorList>
            <person name="Mudd A.B."/>
        </authorList>
    </citation>
    <scope>NUCLEOTIDE SEQUENCE</scope>
    <source>
        <strain evidence="14">237g6f4</strain>
        <tissue evidence="14">Blood</tissue>
    </source>
</reference>
<evidence type="ECO:0000313" key="15">
    <source>
        <dbReference type="Proteomes" id="UP000824782"/>
    </source>
</evidence>
<evidence type="ECO:0000313" key="14">
    <source>
        <dbReference type="EMBL" id="KAG8553673.1"/>
    </source>
</evidence>
<dbReference type="GO" id="GO:0003382">
    <property type="term" value="P:epithelial cell morphogenesis"/>
    <property type="evidence" value="ECO:0007669"/>
    <property type="project" value="InterPro"/>
</dbReference>
<dbReference type="GO" id="GO:0030277">
    <property type="term" value="P:maintenance of gastrointestinal epithelium"/>
    <property type="evidence" value="ECO:0007669"/>
    <property type="project" value="InterPro"/>
</dbReference>
<keyword evidence="3 11" id="KW-0812">Transmembrane</keyword>
<evidence type="ECO:0000256" key="6">
    <source>
        <dbReference type="ARBA" id="ARBA00022989"/>
    </source>
</evidence>
<dbReference type="EMBL" id="WNYA01000010">
    <property type="protein sequence ID" value="KAG8553673.1"/>
    <property type="molecule type" value="Genomic_DNA"/>
</dbReference>
<keyword evidence="8" id="KW-1015">Disulfide bond</keyword>
<dbReference type="SMART" id="SM00408">
    <property type="entry name" value="IGc2"/>
    <property type="match status" value="2"/>
</dbReference>
<feature type="transmembrane region" description="Helical" evidence="11">
    <location>
        <begin position="226"/>
        <end position="252"/>
    </location>
</feature>
<evidence type="ECO:0000256" key="3">
    <source>
        <dbReference type="ARBA" id="ARBA00022692"/>
    </source>
</evidence>
<accession>A0AAV7A4X2</accession>
<dbReference type="SMART" id="SM00409">
    <property type="entry name" value="IG"/>
    <property type="match status" value="2"/>
</dbReference>
<evidence type="ECO:0000256" key="2">
    <source>
        <dbReference type="ARBA" id="ARBA00017514"/>
    </source>
</evidence>
<gene>
    <name evidence="14" type="ORF">GDO81_003507</name>
</gene>
<keyword evidence="15" id="KW-1185">Reference proteome</keyword>
<dbReference type="AlphaFoldDB" id="A0AAV7A4X2"/>
<evidence type="ECO:0000256" key="12">
    <source>
        <dbReference type="SAM" id="SignalP"/>
    </source>
</evidence>
<evidence type="ECO:0000256" key="4">
    <source>
        <dbReference type="ARBA" id="ARBA00022729"/>
    </source>
</evidence>